<name>A0ABW3MFD9_9PSEU</name>
<comment type="caution">
    <text evidence="1">The sequence shown here is derived from an EMBL/GenBank/DDBJ whole genome shotgun (WGS) entry which is preliminary data.</text>
</comment>
<dbReference type="SUPFAM" id="SSF50923">
    <property type="entry name" value="Hemopexin-like domain"/>
    <property type="match status" value="1"/>
</dbReference>
<protein>
    <recommendedName>
        <fullName evidence="3">Hemopexin</fullName>
    </recommendedName>
</protein>
<sequence length="175" mass="19151">MITYLFKGTSCLHLELDNEFPVADAWGRPRNTVHDANRIDTAFVGRDGRTYVFSGDQFVVYAGDPAHNTVYDAVWIDGDPKPIREHWGGLTSVALAYVRDNATYLFEHPAGDGTVRYVVYSGTDYTRPDGSEPNTTDSGFWGIPEGYRILSGPLPVAVLSEGDSVLLLSGDESDG</sequence>
<evidence type="ECO:0008006" key="3">
    <source>
        <dbReference type="Google" id="ProtNLM"/>
    </source>
</evidence>
<gene>
    <name evidence="1" type="ORF">ACFQ1S_20470</name>
</gene>
<evidence type="ECO:0000313" key="1">
    <source>
        <dbReference type="EMBL" id="MFD1047740.1"/>
    </source>
</evidence>
<dbReference type="InterPro" id="IPR018487">
    <property type="entry name" value="Hemopexin-like_repeat"/>
</dbReference>
<dbReference type="Proteomes" id="UP001597045">
    <property type="component" value="Unassembled WGS sequence"/>
</dbReference>
<keyword evidence="2" id="KW-1185">Reference proteome</keyword>
<accession>A0ABW3MFD9</accession>
<dbReference type="Gene3D" id="2.110.10.10">
    <property type="entry name" value="Hemopexin-like domain"/>
    <property type="match status" value="1"/>
</dbReference>
<reference evidence="2" key="1">
    <citation type="journal article" date="2019" name="Int. J. Syst. Evol. Microbiol.">
        <title>The Global Catalogue of Microorganisms (GCM) 10K type strain sequencing project: providing services to taxonomists for standard genome sequencing and annotation.</title>
        <authorList>
            <consortium name="The Broad Institute Genomics Platform"/>
            <consortium name="The Broad Institute Genome Sequencing Center for Infectious Disease"/>
            <person name="Wu L."/>
            <person name="Ma J."/>
        </authorList>
    </citation>
    <scope>NUCLEOTIDE SEQUENCE [LARGE SCALE GENOMIC DNA]</scope>
    <source>
        <strain evidence="2">JCM 31486</strain>
    </source>
</reference>
<dbReference type="InterPro" id="IPR036375">
    <property type="entry name" value="Hemopexin-like_dom_sf"/>
</dbReference>
<evidence type="ECO:0000313" key="2">
    <source>
        <dbReference type="Proteomes" id="UP001597045"/>
    </source>
</evidence>
<proteinExistence type="predicted"/>
<dbReference type="EMBL" id="JBHTIS010001227">
    <property type="protein sequence ID" value="MFD1047740.1"/>
    <property type="molecule type" value="Genomic_DNA"/>
</dbReference>
<dbReference type="PROSITE" id="PS51642">
    <property type="entry name" value="HEMOPEXIN_2"/>
    <property type="match status" value="1"/>
</dbReference>
<organism evidence="1 2">
    <name type="scientific">Kibdelosporangium lantanae</name>
    <dbReference type="NCBI Taxonomy" id="1497396"/>
    <lineage>
        <taxon>Bacteria</taxon>
        <taxon>Bacillati</taxon>
        <taxon>Actinomycetota</taxon>
        <taxon>Actinomycetes</taxon>
        <taxon>Pseudonocardiales</taxon>
        <taxon>Pseudonocardiaceae</taxon>
        <taxon>Kibdelosporangium</taxon>
    </lineage>
</organism>